<dbReference type="Proteomes" id="UP000231279">
    <property type="component" value="Unassembled WGS sequence"/>
</dbReference>
<feature type="compositionally biased region" description="Basic and acidic residues" evidence="1">
    <location>
        <begin position="124"/>
        <end position="138"/>
    </location>
</feature>
<dbReference type="OrthoDB" id="1401424at2759"/>
<keyword evidence="4" id="KW-1185">Reference proteome</keyword>
<feature type="region of interest" description="Disordered" evidence="1">
    <location>
        <begin position="124"/>
        <end position="150"/>
    </location>
</feature>
<dbReference type="InterPro" id="IPR056648">
    <property type="entry name" value="DUF7746"/>
</dbReference>
<comment type="caution">
    <text evidence="3">The sequence shown here is derived from an EMBL/GenBank/DDBJ whole genome shotgun (WGS) entry which is preliminary data.</text>
</comment>
<feature type="domain" description="DUF7746" evidence="2">
    <location>
        <begin position="239"/>
        <end position="312"/>
    </location>
</feature>
<protein>
    <recommendedName>
        <fullName evidence="2">DUF7746 domain-containing protein</fullName>
    </recommendedName>
</protein>
<dbReference type="PANTHER" id="PTHR33054:SF9">
    <property type="entry name" value="CCHC-TYPE DOMAIN-CONTAINING PROTEIN"/>
    <property type="match status" value="1"/>
</dbReference>
<proteinExistence type="predicted"/>
<evidence type="ECO:0000313" key="4">
    <source>
        <dbReference type="Proteomes" id="UP000231279"/>
    </source>
</evidence>
<gene>
    <name evidence="3" type="ORF">CDL12_10872</name>
</gene>
<organism evidence="3 4">
    <name type="scientific">Handroanthus impetiginosus</name>
    <dbReference type="NCBI Taxonomy" id="429701"/>
    <lineage>
        <taxon>Eukaryota</taxon>
        <taxon>Viridiplantae</taxon>
        <taxon>Streptophyta</taxon>
        <taxon>Embryophyta</taxon>
        <taxon>Tracheophyta</taxon>
        <taxon>Spermatophyta</taxon>
        <taxon>Magnoliopsida</taxon>
        <taxon>eudicotyledons</taxon>
        <taxon>Gunneridae</taxon>
        <taxon>Pentapetalae</taxon>
        <taxon>asterids</taxon>
        <taxon>lamiids</taxon>
        <taxon>Lamiales</taxon>
        <taxon>Bignoniaceae</taxon>
        <taxon>Crescentiina</taxon>
        <taxon>Tabebuia alliance</taxon>
        <taxon>Handroanthus</taxon>
    </lineage>
</organism>
<dbReference type="EMBL" id="NKXS01001856">
    <property type="protein sequence ID" value="PIN16475.1"/>
    <property type="molecule type" value="Genomic_DNA"/>
</dbReference>
<name>A0A2G9HG33_9LAMI</name>
<accession>A0A2G9HG33</accession>
<evidence type="ECO:0000313" key="3">
    <source>
        <dbReference type="EMBL" id="PIN16475.1"/>
    </source>
</evidence>
<reference evidence="4" key="1">
    <citation type="journal article" date="2018" name="Gigascience">
        <title>Genome assembly of the Pink Ipe (Handroanthus impetiginosus, Bignoniaceae), a highly valued, ecologically keystone Neotropical timber forest tree.</title>
        <authorList>
            <person name="Silva-Junior O.B."/>
            <person name="Grattapaglia D."/>
            <person name="Novaes E."/>
            <person name="Collevatti R.G."/>
        </authorList>
    </citation>
    <scope>NUCLEOTIDE SEQUENCE [LARGE SCALE GENOMIC DNA]</scope>
    <source>
        <strain evidence="4">cv. UFG-1</strain>
    </source>
</reference>
<evidence type="ECO:0000256" key="1">
    <source>
        <dbReference type="SAM" id="MobiDB-lite"/>
    </source>
</evidence>
<sequence length="428" mass="48698">MFYCEKIGEIVDFFQWIEEAYYELQKDFPNFSNSSQIAVIESTYQTYITAKGKPIQANHPPCISLIMKTAEDRVIDAIPFKHGVTNDGITHVLQQNNYTNMCMQSISKQTSRIEEIVSKIGKKPFEKGESSKTKEDSVPFKPPPSFENEKFHLNSKKDSEFVEELIVRLQKIKVKEQKTQIAITTLKEGNSSEETPNEEVQVNKISRRNKISKQYSKPYFPRPSPVDIQFEEKADFAQFNGESIVEWNIDGMSEYQIKTIVKYMLMYASAAKLKGNKDEAIAKAIITGFTGQLQGTKSLIGDLQKNQTSIKEKALKRVLPKQHKKELTLQSLIRQKNSKINQNPSPTLIISLHGKEDFFMKTALRGIHGFSNFSSKISVDHYPAGLRADFFGGGQTLLSSRKMLQKFGILSKRLITILMICKDLKIGK</sequence>
<dbReference type="AlphaFoldDB" id="A0A2G9HG33"/>
<dbReference type="Pfam" id="PF24925">
    <property type="entry name" value="DUF7746"/>
    <property type="match status" value="1"/>
</dbReference>
<evidence type="ECO:0000259" key="2">
    <source>
        <dbReference type="Pfam" id="PF24925"/>
    </source>
</evidence>
<dbReference type="STRING" id="429701.A0A2G9HG33"/>
<dbReference type="PANTHER" id="PTHR33054">
    <property type="entry name" value="CCHC-TYPE DOMAIN-CONTAINING PROTEIN"/>
    <property type="match status" value="1"/>
</dbReference>